<evidence type="ECO:0000256" key="2">
    <source>
        <dbReference type="ARBA" id="ARBA00022553"/>
    </source>
</evidence>
<reference evidence="9" key="2">
    <citation type="submission" date="2025-08" db="UniProtKB">
        <authorList>
            <consortium name="Ensembl"/>
        </authorList>
    </citation>
    <scope>IDENTIFICATION</scope>
</reference>
<dbReference type="SMART" id="SM01394">
    <property type="entry name" value="S_100"/>
    <property type="match status" value="1"/>
</dbReference>
<feature type="compositionally biased region" description="Basic residues" evidence="7">
    <location>
        <begin position="139"/>
        <end position="157"/>
    </location>
</feature>
<dbReference type="eggNOG" id="ENOG502QQH0">
    <property type="taxonomic scope" value="Eukaryota"/>
</dbReference>
<dbReference type="Pfam" id="PF01023">
    <property type="entry name" value="S_100"/>
    <property type="match status" value="1"/>
</dbReference>
<evidence type="ECO:0000313" key="9">
    <source>
        <dbReference type="Ensembl" id="ENSMODP00000038524.2"/>
    </source>
</evidence>
<dbReference type="Ensembl" id="ENSMODT00000040124.2">
    <property type="protein sequence ID" value="ENSMODP00000038524.2"/>
    <property type="gene ID" value="ENSMODG00000025693.3"/>
</dbReference>
<dbReference type="OMA" id="TSQDQDC"/>
<evidence type="ECO:0000256" key="1">
    <source>
        <dbReference type="ARBA" id="ARBA00004463"/>
    </source>
</evidence>
<dbReference type="STRING" id="13616.ENSMODP00000038524"/>
<dbReference type="InParanoid" id="F6TJL8"/>
<evidence type="ECO:0000259" key="8">
    <source>
        <dbReference type="PROSITE" id="PS50222"/>
    </source>
</evidence>
<dbReference type="Gene3D" id="1.10.238.10">
    <property type="entry name" value="EF-hand"/>
    <property type="match status" value="1"/>
</dbReference>
<sequence>MSHLLSSILSIIEVYYKYTSQDQDCNTLCKRELKKLLENEFRPILKNPDDPDTVEIFMQMLDRDHDKKVDFIEFLLMIFKLTMACNQSIGKEYCQASGSQKQHPHHHRQEQSKTKEEEEEEETDSSNSSWSAGEEPRSHTGRSKKIRHRSKSNSRGHGKLDRSSSSGYKDIFGRKQHESKPRHSKRSENMENRSSSSDLEKMRPKSSISPSRIYGGEKHEFSSDWSGSSGRKIRVYSSEGLSYGIKSMGYGSNSTQSKESKGSL</sequence>
<dbReference type="PANTHER" id="PTHR22571">
    <property type="entry name" value="FILAGGRIN-RELATED"/>
    <property type="match status" value="1"/>
</dbReference>
<dbReference type="InterPro" id="IPR001751">
    <property type="entry name" value="S100/CaBP7/8-like_CS"/>
</dbReference>
<proteinExistence type="inferred from homology"/>
<comment type="subcellular location">
    <subcellularLocation>
        <location evidence="1">Cytoplasmic granule</location>
    </subcellularLocation>
</comment>
<name>F6TJL8_MONDO</name>
<evidence type="ECO:0000256" key="6">
    <source>
        <dbReference type="ARBA" id="ARBA00038258"/>
    </source>
</evidence>
<evidence type="ECO:0000313" key="10">
    <source>
        <dbReference type="Proteomes" id="UP000002280"/>
    </source>
</evidence>
<evidence type="ECO:0000256" key="7">
    <source>
        <dbReference type="SAM" id="MobiDB-lite"/>
    </source>
</evidence>
<reference evidence="9 10" key="1">
    <citation type="journal article" date="2007" name="Nature">
        <title>Genome of the marsupial Monodelphis domestica reveals innovation in non-coding sequences.</title>
        <authorList>
            <person name="Mikkelsen T.S."/>
            <person name="Wakefield M.J."/>
            <person name="Aken B."/>
            <person name="Amemiya C.T."/>
            <person name="Chang J.L."/>
            <person name="Duke S."/>
            <person name="Garber M."/>
            <person name="Gentles A.J."/>
            <person name="Goodstadt L."/>
            <person name="Heger A."/>
            <person name="Jurka J."/>
            <person name="Kamal M."/>
            <person name="Mauceli E."/>
            <person name="Searle S.M."/>
            <person name="Sharpe T."/>
            <person name="Baker M.L."/>
            <person name="Batzer M.A."/>
            <person name="Benos P.V."/>
            <person name="Belov K."/>
            <person name="Clamp M."/>
            <person name="Cook A."/>
            <person name="Cuff J."/>
            <person name="Das R."/>
            <person name="Davidow L."/>
            <person name="Deakin J.E."/>
            <person name="Fazzari M.J."/>
            <person name="Glass J.L."/>
            <person name="Grabherr M."/>
            <person name="Greally J.M."/>
            <person name="Gu W."/>
            <person name="Hore T.A."/>
            <person name="Huttley G.A."/>
            <person name="Kleber M."/>
            <person name="Jirtle R.L."/>
            <person name="Koina E."/>
            <person name="Lee J.T."/>
            <person name="Mahony S."/>
            <person name="Marra M.A."/>
            <person name="Miller R.D."/>
            <person name="Nicholls R.D."/>
            <person name="Oda M."/>
            <person name="Papenfuss A.T."/>
            <person name="Parra Z.E."/>
            <person name="Pollock D.D."/>
            <person name="Ray D.A."/>
            <person name="Schein J.E."/>
            <person name="Speed T.P."/>
            <person name="Thompson K."/>
            <person name="VandeBerg J.L."/>
            <person name="Wade C.M."/>
            <person name="Walker J.A."/>
            <person name="Waters P.D."/>
            <person name="Webber C."/>
            <person name="Weidman J.R."/>
            <person name="Xie X."/>
            <person name="Zody M.C."/>
            <person name="Baldwin J."/>
            <person name="Abdouelleil A."/>
            <person name="Abdulkadir J."/>
            <person name="Abebe A."/>
            <person name="Abera B."/>
            <person name="Abreu J."/>
            <person name="Acer S.C."/>
            <person name="Aftuck L."/>
            <person name="Alexander A."/>
            <person name="An P."/>
            <person name="Anderson E."/>
            <person name="Anderson S."/>
            <person name="Arachi H."/>
            <person name="Azer M."/>
            <person name="Bachantsang P."/>
            <person name="Barry A."/>
            <person name="Bayul T."/>
            <person name="Berlin A."/>
            <person name="Bessette D."/>
            <person name="Bloom T."/>
            <person name="Bloom T."/>
            <person name="Boguslavskiy L."/>
            <person name="Bonnet C."/>
            <person name="Boukhgalter B."/>
            <person name="Bourzgui I."/>
            <person name="Brown A."/>
            <person name="Cahill P."/>
            <person name="Channer S."/>
            <person name="Cheshatsang Y."/>
            <person name="Chuda L."/>
            <person name="Citroen M."/>
            <person name="Collymore A."/>
            <person name="Cooke P."/>
            <person name="Costello M."/>
            <person name="D'Aco K."/>
            <person name="Daza R."/>
            <person name="De Haan G."/>
            <person name="DeGray S."/>
            <person name="DeMaso C."/>
            <person name="Dhargay N."/>
            <person name="Dooley K."/>
            <person name="Dooley E."/>
            <person name="Doricent M."/>
            <person name="Dorje P."/>
            <person name="Dorjee K."/>
            <person name="Dupes A."/>
            <person name="Elong R."/>
            <person name="Falk J."/>
            <person name="Farina A."/>
            <person name="Faro S."/>
            <person name="Ferguson D."/>
            <person name="Fisher S."/>
            <person name="Foley C.D."/>
            <person name="Franke A."/>
            <person name="Friedrich D."/>
            <person name="Gadbois L."/>
            <person name="Gearin G."/>
            <person name="Gearin C.R."/>
            <person name="Giannoukos G."/>
            <person name="Goode T."/>
            <person name="Graham J."/>
            <person name="Grandbois E."/>
            <person name="Grewal S."/>
            <person name="Gyaltsen K."/>
            <person name="Hafez N."/>
            <person name="Hagos B."/>
            <person name="Hall J."/>
            <person name="Henson C."/>
            <person name="Hollinger A."/>
            <person name="Honan T."/>
            <person name="Huard M.D."/>
            <person name="Hughes L."/>
            <person name="Hurhula B."/>
            <person name="Husby M.E."/>
            <person name="Kamat A."/>
            <person name="Kanga B."/>
            <person name="Kashin S."/>
            <person name="Khazanovich D."/>
            <person name="Kisner P."/>
            <person name="Lance K."/>
            <person name="Lara M."/>
            <person name="Lee W."/>
            <person name="Lennon N."/>
            <person name="Letendre F."/>
            <person name="LeVine R."/>
            <person name="Lipovsky A."/>
            <person name="Liu X."/>
            <person name="Liu J."/>
            <person name="Liu S."/>
            <person name="Lokyitsang T."/>
            <person name="Lokyitsang Y."/>
            <person name="Lubonja R."/>
            <person name="Lui A."/>
            <person name="MacDonald P."/>
            <person name="Magnisalis V."/>
            <person name="Maru K."/>
            <person name="Matthews C."/>
            <person name="McCusker W."/>
            <person name="McDonough S."/>
            <person name="Mehta T."/>
            <person name="Meldrim J."/>
            <person name="Meneus L."/>
            <person name="Mihai O."/>
            <person name="Mihalev A."/>
            <person name="Mihova T."/>
            <person name="Mittelman R."/>
            <person name="Mlenga V."/>
            <person name="Montmayeur A."/>
            <person name="Mulrain L."/>
            <person name="Navidi A."/>
            <person name="Naylor J."/>
            <person name="Negash T."/>
            <person name="Nguyen T."/>
            <person name="Nguyen N."/>
            <person name="Nicol R."/>
            <person name="Norbu C."/>
            <person name="Norbu N."/>
            <person name="Novod N."/>
            <person name="O'Neill B."/>
            <person name="Osman S."/>
            <person name="Markiewicz E."/>
            <person name="Oyono O.L."/>
            <person name="Patti C."/>
            <person name="Phunkhang P."/>
            <person name="Pierre F."/>
            <person name="Priest M."/>
            <person name="Raghuraman S."/>
            <person name="Rege F."/>
            <person name="Reyes R."/>
            <person name="Rise C."/>
            <person name="Rogov P."/>
            <person name="Ross K."/>
            <person name="Ryan E."/>
            <person name="Settipalli S."/>
            <person name="Shea T."/>
            <person name="Sherpa N."/>
            <person name="Shi L."/>
            <person name="Shih D."/>
            <person name="Sparrow T."/>
            <person name="Spaulding J."/>
            <person name="Stalker J."/>
            <person name="Stange-Thomann N."/>
            <person name="Stavropoulos S."/>
            <person name="Stone C."/>
            <person name="Strader C."/>
            <person name="Tesfaye S."/>
            <person name="Thomson T."/>
            <person name="Thoulutsang Y."/>
            <person name="Thoulutsang D."/>
            <person name="Topham K."/>
            <person name="Topping I."/>
            <person name="Tsamla T."/>
            <person name="Vassiliev H."/>
            <person name="Vo A."/>
            <person name="Wangchuk T."/>
            <person name="Wangdi T."/>
            <person name="Weiand M."/>
            <person name="Wilkinson J."/>
            <person name="Wilson A."/>
            <person name="Yadav S."/>
            <person name="Young G."/>
            <person name="Yu Q."/>
            <person name="Zembek L."/>
            <person name="Zhong D."/>
            <person name="Zimmer A."/>
            <person name="Zwirko Z."/>
            <person name="Jaffe D.B."/>
            <person name="Alvarez P."/>
            <person name="Brockman W."/>
            <person name="Butler J."/>
            <person name="Chin C."/>
            <person name="Gnerre S."/>
            <person name="MacCallum I."/>
            <person name="Graves J.A."/>
            <person name="Ponting C.P."/>
            <person name="Breen M."/>
            <person name="Samollow P.B."/>
            <person name="Lander E.S."/>
            <person name="Lindblad-Toh K."/>
        </authorList>
    </citation>
    <scope>NUCLEOTIDE SEQUENCE [LARGE SCALE GENOMIC DNA]</scope>
</reference>
<feature type="compositionally biased region" description="Basic and acidic residues" evidence="7">
    <location>
        <begin position="171"/>
        <end position="191"/>
    </location>
</feature>
<evidence type="ECO:0000256" key="3">
    <source>
        <dbReference type="ARBA" id="ARBA00022723"/>
    </source>
</evidence>
<dbReference type="InterPro" id="IPR034325">
    <property type="entry name" value="S-100_dom"/>
</dbReference>
<keyword evidence="5" id="KW-0106">Calcium</keyword>
<dbReference type="PROSITE" id="PS00018">
    <property type="entry name" value="EF_HAND_1"/>
    <property type="match status" value="1"/>
</dbReference>
<dbReference type="InterPro" id="IPR002048">
    <property type="entry name" value="EF_hand_dom"/>
</dbReference>
<evidence type="ECO:0000256" key="4">
    <source>
        <dbReference type="ARBA" id="ARBA00022737"/>
    </source>
</evidence>
<keyword evidence="4" id="KW-0677">Repeat</keyword>
<keyword evidence="3" id="KW-0479">Metal-binding</keyword>
<dbReference type="Proteomes" id="UP000002280">
    <property type="component" value="Chromosome 2"/>
</dbReference>
<dbReference type="GeneTree" id="ENSGT00940000154467"/>
<dbReference type="InterPro" id="IPR018247">
    <property type="entry name" value="EF_Hand_1_Ca_BS"/>
</dbReference>
<dbReference type="HOGENOM" id="CLU_269678_0_0_1"/>
<dbReference type="SUPFAM" id="SSF47473">
    <property type="entry name" value="EF-hand"/>
    <property type="match status" value="1"/>
</dbReference>
<feature type="domain" description="EF-hand" evidence="8">
    <location>
        <begin position="49"/>
        <end position="84"/>
    </location>
</feature>
<dbReference type="CDD" id="cd00213">
    <property type="entry name" value="S-100"/>
    <property type="match status" value="1"/>
</dbReference>
<dbReference type="AlphaFoldDB" id="F6TJL8"/>
<dbReference type="PROSITE" id="PS00303">
    <property type="entry name" value="S100_CABP"/>
    <property type="match status" value="1"/>
</dbReference>
<accession>F6TJL8</accession>
<dbReference type="InterPro" id="IPR011992">
    <property type="entry name" value="EF-hand-dom_pair"/>
</dbReference>
<dbReference type="GO" id="GO:0005509">
    <property type="term" value="F:calcium ion binding"/>
    <property type="evidence" value="ECO:0007669"/>
    <property type="project" value="InterPro"/>
</dbReference>
<dbReference type="GO" id="GO:0046914">
    <property type="term" value="F:transition metal ion binding"/>
    <property type="evidence" value="ECO:0007669"/>
    <property type="project" value="InterPro"/>
</dbReference>
<organism evidence="9 10">
    <name type="scientific">Monodelphis domestica</name>
    <name type="common">Gray short-tailed opossum</name>
    <dbReference type="NCBI Taxonomy" id="13616"/>
    <lineage>
        <taxon>Eukaryota</taxon>
        <taxon>Metazoa</taxon>
        <taxon>Chordata</taxon>
        <taxon>Craniata</taxon>
        <taxon>Vertebrata</taxon>
        <taxon>Euteleostomi</taxon>
        <taxon>Mammalia</taxon>
        <taxon>Metatheria</taxon>
        <taxon>Didelphimorphia</taxon>
        <taxon>Didelphidae</taxon>
        <taxon>Monodelphis</taxon>
    </lineage>
</organism>
<feature type="region of interest" description="Disordered" evidence="7">
    <location>
        <begin position="96"/>
        <end position="230"/>
    </location>
</feature>
<dbReference type="PROSITE" id="PS50222">
    <property type="entry name" value="EF_HAND_2"/>
    <property type="match status" value="1"/>
</dbReference>
<evidence type="ECO:0000256" key="5">
    <source>
        <dbReference type="ARBA" id="ARBA00022837"/>
    </source>
</evidence>
<dbReference type="InterPro" id="IPR013787">
    <property type="entry name" value="S100_Ca-bd_sub"/>
</dbReference>
<reference evidence="9" key="3">
    <citation type="submission" date="2025-09" db="UniProtKB">
        <authorList>
            <consortium name="Ensembl"/>
        </authorList>
    </citation>
    <scope>IDENTIFICATION</scope>
</reference>
<comment type="similarity">
    <text evidence="6">Belongs to the S100-fused protein family.</text>
</comment>
<keyword evidence="2" id="KW-0597">Phosphoprotein</keyword>
<keyword evidence="10" id="KW-1185">Reference proteome</keyword>
<protein>
    <recommendedName>
        <fullName evidence="8">EF-hand domain-containing protein</fullName>
    </recommendedName>
</protein>
<dbReference type="FunFam" id="1.10.238.10:FF:000133">
    <property type="entry name" value="Filaggrin"/>
    <property type="match status" value="1"/>
</dbReference>
<dbReference type="PANTHER" id="PTHR22571:SF50">
    <property type="entry name" value="EF-HAND DOMAIN-CONTAINING PROTEIN"/>
    <property type="match status" value="1"/>
</dbReference>
<dbReference type="InterPro" id="IPR052503">
    <property type="entry name" value="S100-fused_Epidermal_Struct"/>
</dbReference>